<evidence type="ECO:0000313" key="1">
    <source>
        <dbReference type="EMBL" id="GIY12344.1"/>
    </source>
</evidence>
<dbReference type="AlphaFoldDB" id="A0AAV4QU42"/>
<evidence type="ECO:0000313" key="2">
    <source>
        <dbReference type="Proteomes" id="UP001054945"/>
    </source>
</evidence>
<accession>A0AAV4QU42</accession>
<dbReference type="EMBL" id="BPLR01006776">
    <property type="protein sequence ID" value="GIY12344.1"/>
    <property type="molecule type" value="Genomic_DNA"/>
</dbReference>
<name>A0AAV4QU42_CAEEX</name>
<keyword evidence="2" id="KW-1185">Reference proteome</keyword>
<reference evidence="1 2" key="1">
    <citation type="submission" date="2021-06" db="EMBL/GenBank/DDBJ databases">
        <title>Caerostris extrusa draft genome.</title>
        <authorList>
            <person name="Kono N."/>
            <person name="Arakawa K."/>
        </authorList>
    </citation>
    <scope>NUCLEOTIDE SEQUENCE [LARGE SCALE GENOMIC DNA]</scope>
</reference>
<protein>
    <submittedName>
        <fullName evidence="1">Uncharacterized protein</fullName>
    </submittedName>
</protein>
<proteinExistence type="predicted"/>
<gene>
    <name evidence="1" type="ORF">CEXT_149731</name>
</gene>
<organism evidence="1 2">
    <name type="scientific">Caerostris extrusa</name>
    <name type="common">Bark spider</name>
    <name type="synonym">Caerostris bankana</name>
    <dbReference type="NCBI Taxonomy" id="172846"/>
    <lineage>
        <taxon>Eukaryota</taxon>
        <taxon>Metazoa</taxon>
        <taxon>Ecdysozoa</taxon>
        <taxon>Arthropoda</taxon>
        <taxon>Chelicerata</taxon>
        <taxon>Arachnida</taxon>
        <taxon>Araneae</taxon>
        <taxon>Araneomorphae</taxon>
        <taxon>Entelegynae</taxon>
        <taxon>Araneoidea</taxon>
        <taxon>Araneidae</taxon>
        <taxon>Caerostris</taxon>
    </lineage>
</organism>
<sequence>MVFTEAVICELMTHEMTQAERTHHKQILFNLSNNLNRYPKNSTKLHRCRIQLEIINHDIATRTNSQPFKRISIQKRLVPSLSLPRIHRTTPHAYSGVVYYKQQRHPKDRNEFRKKMKSKEQQVRRISRTRFLSVVRQNISRIQPRMIKPLLIAIAERSSFPNCDITQKPYISLVDLPINILEF</sequence>
<dbReference type="Proteomes" id="UP001054945">
    <property type="component" value="Unassembled WGS sequence"/>
</dbReference>
<comment type="caution">
    <text evidence="1">The sequence shown here is derived from an EMBL/GenBank/DDBJ whole genome shotgun (WGS) entry which is preliminary data.</text>
</comment>